<name>A0ABN9S6C2_9DINO</name>
<sequence length="1055" mass="115484">MVEGEQAPDGIKTREAFEAAAAAATAKHADADPSYYQELTDGRTIEDRFGEQGSRRWQKVMSLCEISRGGADPSYPLPCSSTHPLIHPAVPALLAGTALPFFKKKAGHAEATVIKIESGRKMVNKEQLDRCLVRSKHNPRQQATVAKEYCKSVLENGLQMSCRGAPIAVMGAAKDSIEFQMLAGATLMEGYFLAVETDPENEFVVAAAESGYQNCIVLRGDTPTDVLIWVMNAHNKFHGGAMTSFLELIEGVDNVITGWRNHCQAQNITVGGCPTKGPLRYEALMMKYVSEKHKQYANYDEYRNAKGFKNKMVSIGVYGEWKSFMERACEFLHKGLEPARMIRMLYECLMLIEGFRDASDDYVLNIVLVELLKFVVPLDPSSEEFEFYSKASLFNAENNMKPLSTVALLKLPIGGSSAKTGPVPEEEQLDLLYIDDKGNAKEKRFLHDFCCAITSILQFVDEGKRKKKDIINVVRIGLDFTFVGAVEVEGRELKQWSKVRSHMKMLLIRAHKQALLLNLRAENGAGAVTDSEGGVTEAIARTIGDDDLLAQQQGQGQQDDAAPHVAKDPRSPHVQRALNRLAPFGKDTDFLLQAQADQTSAPRPVNAWSLPVGQRPLGNDHVYNSKDKVGKPNTPLKLRAEHLHVLNVVSPGIEAVKAENPDDASALPQIVRALQPIIFASFPVKLMAFLRGVNDVVIAVAASKKIGDKHADISCASHGVFEKIGEFNQQKVNRYDITLGILWALLVGDGRASVADYSGDLMQMRGADQDKLVNAELKIIDQEAWVKWWLDAVLKGKSSVLPAETVAAAPEGGADEKAEDEEEAVVETEAAGVEEALVPLLPPTSAPKTLLTEMAGSSGGNAVEYLFMRTVEAWLFTSTQYRTGLQIMKPDKGHGDALLVKDEMSEKEKYKMQAAVRKANIMLTFIGKVTKVPSKGALFLCEAFGVNFYVEVGSHGVIGGTAPLVPAWIVPEVAKQAMPTMTVQKEVVSYLCRHMDSLGHTATTEFKVTLHRLVVNADFTASVEGEAGELVDLTRPAIVGAVTKDESKGFQDRQG</sequence>
<organism evidence="2 3">
    <name type="scientific">Prorocentrum cordatum</name>
    <dbReference type="NCBI Taxonomy" id="2364126"/>
    <lineage>
        <taxon>Eukaryota</taxon>
        <taxon>Sar</taxon>
        <taxon>Alveolata</taxon>
        <taxon>Dinophyceae</taxon>
        <taxon>Prorocentrales</taxon>
        <taxon>Prorocentraceae</taxon>
        <taxon>Prorocentrum</taxon>
    </lineage>
</organism>
<proteinExistence type="predicted"/>
<accession>A0ABN9S6C2</accession>
<feature type="region of interest" description="Disordered" evidence="1">
    <location>
        <begin position="551"/>
        <end position="572"/>
    </location>
</feature>
<reference evidence="2" key="1">
    <citation type="submission" date="2023-10" db="EMBL/GenBank/DDBJ databases">
        <authorList>
            <person name="Chen Y."/>
            <person name="Shah S."/>
            <person name="Dougan E. K."/>
            <person name="Thang M."/>
            <person name="Chan C."/>
        </authorList>
    </citation>
    <scope>NUCLEOTIDE SEQUENCE [LARGE SCALE GENOMIC DNA]</scope>
</reference>
<dbReference type="EMBL" id="CAUYUJ010009668">
    <property type="protein sequence ID" value="CAK0827389.1"/>
    <property type="molecule type" value="Genomic_DNA"/>
</dbReference>
<protein>
    <submittedName>
        <fullName evidence="2">Uncharacterized protein</fullName>
    </submittedName>
</protein>
<feature type="compositionally biased region" description="Low complexity" evidence="1">
    <location>
        <begin position="551"/>
        <end position="560"/>
    </location>
</feature>
<gene>
    <name evidence="2" type="ORF">PCOR1329_LOCUS26944</name>
</gene>
<comment type="caution">
    <text evidence="2">The sequence shown here is derived from an EMBL/GenBank/DDBJ whole genome shotgun (WGS) entry which is preliminary data.</text>
</comment>
<feature type="compositionally biased region" description="Basic and acidic residues" evidence="1">
    <location>
        <begin position="561"/>
        <end position="571"/>
    </location>
</feature>
<evidence type="ECO:0000313" key="2">
    <source>
        <dbReference type="EMBL" id="CAK0827389.1"/>
    </source>
</evidence>
<dbReference type="Proteomes" id="UP001189429">
    <property type="component" value="Unassembled WGS sequence"/>
</dbReference>
<keyword evidence="3" id="KW-1185">Reference proteome</keyword>
<evidence type="ECO:0000313" key="3">
    <source>
        <dbReference type="Proteomes" id="UP001189429"/>
    </source>
</evidence>
<evidence type="ECO:0000256" key="1">
    <source>
        <dbReference type="SAM" id="MobiDB-lite"/>
    </source>
</evidence>